<dbReference type="PROSITE" id="PS51186">
    <property type="entry name" value="GNAT"/>
    <property type="match status" value="1"/>
</dbReference>
<evidence type="ECO:0000313" key="16">
    <source>
        <dbReference type="Proteomes" id="UP000008792"/>
    </source>
</evidence>
<comment type="catalytic activity">
    <reaction evidence="7">
        <text>serotonin + octadecanoyl-CoA = N-octadecanoyl-serotonin + CoA + H(+)</text>
        <dbReference type="Rhea" id="RHEA:51400"/>
        <dbReference type="ChEBI" id="CHEBI:15378"/>
        <dbReference type="ChEBI" id="CHEBI:57287"/>
        <dbReference type="ChEBI" id="CHEBI:57394"/>
        <dbReference type="ChEBI" id="CHEBI:134065"/>
        <dbReference type="ChEBI" id="CHEBI:350546"/>
    </reaction>
    <physiologicalReaction direction="left-to-right" evidence="7">
        <dbReference type="Rhea" id="RHEA:51401"/>
    </physiologicalReaction>
</comment>
<dbReference type="Proteomes" id="UP000008792">
    <property type="component" value="Unassembled WGS sequence"/>
</dbReference>
<comment type="pathway">
    <text evidence="3">Aromatic compound metabolism; melatonin biosynthesis; melatonin from serotonin: step 1/2.</text>
</comment>
<dbReference type="AlphaFoldDB" id="B4LR38"/>
<keyword evidence="2 15" id="KW-0012">Acyltransferase</keyword>
<dbReference type="CDD" id="cd04301">
    <property type="entry name" value="NAT_SF"/>
    <property type="match status" value="1"/>
</dbReference>
<dbReference type="OrthoDB" id="41532at2759"/>
<dbReference type="Pfam" id="PF00583">
    <property type="entry name" value="Acetyltransf_1"/>
    <property type="match status" value="1"/>
</dbReference>
<keyword evidence="16" id="KW-1185">Reference proteome</keyword>
<feature type="domain" description="N-acetyltransferase" evidence="14">
    <location>
        <begin position="3"/>
        <end position="206"/>
    </location>
</feature>
<comment type="similarity">
    <text evidence="4">Belongs to the acetyltransferase family. AANAT subfamily.</text>
</comment>
<dbReference type="GO" id="GO:0004059">
    <property type="term" value="F:aralkylamine N-acetyltransferase activity"/>
    <property type="evidence" value="ECO:0007669"/>
    <property type="project" value="UniProtKB-EC"/>
</dbReference>
<comment type="catalytic activity">
    <reaction evidence="8">
        <text>serotonin + (5Z,8Z,11Z,14Z)-eicosatetraenoyl-CoA = N-[(5Z,8Z,11Z,14Z)-eicosatetraenoyl]-serotonin + CoA + H(+)</text>
        <dbReference type="Rhea" id="RHEA:51396"/>
        <dbReference type="ChEBI" id="CHEBI:15378"/>
        <dbReference type="ChEBI" id="CHEBI:57287"/>
        <dbReference type="ChEBI" id="CHEBI:57368"/>
        <dbReference type="ChEBI" id="CHEBI:132255"/>
        <dbReference type="ChEBI" id="CHEBI:350546"/>
    </reaction>
    <physiologicalReaction direction="left-to-right" evidence="8">
        <dbReference type="Rhea" id="RHEA:51397"/>
    </physiologicalReaction>
</comment>
<comment type="catalytic activity">
    <reaction evidence="9">
        <text>dopamine + acetyl-CoA = N-acetyldopamine + CoA + H(+)</text>
        <dbReference type="Rhea" id="RHEA:51388"/>
        <dbReference type="ChEBI" id="CHEBI:15378"/>
        <dbReference type="ChEBI" id="CHEBI:57287"/>
        <dbReference type="ChEBI" id="CHEBI:57288"/>
        <dbReference type="ChEBI" id="CHEBI:59905"/>
        <dbReference type="ChEBI" id="CHEBI:125678"/>
    </reaction>
    <physiologicalReaction direction="left-to-right" evidence="9">
        <dbReference type="Rhea" id="RHEA:51389"/>
    </physiologicalReaction>
</comment>
<evidence type="ECO:0000313" key="15">
    <source>
        <dbReference type="EMBL" id="EDW63502.1"/>
    </source>
</evidence>
<name>B4LR38_DROVI</name>
<protein>
    <recommendedName>
        <fullName evidence="5">aralkylamine N-acetyltransferase</fullName>
        <ecNumber evidence="5">2.3.1.87</ecNumber>
    </recommendedName>
</protein>
<dbReference type="FunFam" id="3.40.630.30:FF:000046">
    <property type="entry name" value="Dopamine N-acetyltransferase"/>
    <property type="match status" value="1"/>
</dbReference>
<dbReference type="SMR" id="B4LR38"/>
<evidence type="ECO:0000256" key="7">
    <source>
        <dbReference type="ARBA" id="ARBA00050849"/>
    </source>
</evidence>
<dbReference type="PhylomeDB" id="B4LR38"/>
<dbReference type="OMA" id="KRNAQFF"/>
<evidence type="ECO:0000256" key="1">
    <source>
        <dbReference type="ARBA" id="ARBA00022679"/>
    </source>
</evidence>
<dbReference type="EMBL" id="CH940649">
    <property type="protein sequence ID" value="EDW63502.1"/>
    <property type="molecule type" value="Genomic_DNA"/>
</dbReference>
<dbReference type="PANTHER" id="PTHR20905:SF1">
    <property type="entry name" value="AT07410P-RELATED"/>
    <property type="match status" value="1"/>
</dbReference>
<evidence type="ECO:0000256" key="6">
    <source>
        <dbReference type="ARBA" id="ARBA00050189"/>
    </source>
</evidence>
<dbReference type="InterPro" id="IPR016181">
    <property type="entry name" value="Acyl_CoA_acyltransferase"/>
</dbReference>
<evidence type="ECO:0000256" key="5">
    <source>
        <dbReference type="ARBA" id="ARBA00039114"/>
    </source>
</evidence>
<sequence length="217" mass="24549">MSTIVREMKAADIEEASRFLREHFYTGEPLLQTYAEKQQIVLDTNKRAYKESCIQQGTSLVAVDQSKDDRIVGVAYTGVLNAKELEKNWVELNGEKRTQFMDHVKYYLINIKRNAQFFEQYGVSDVLYLKVLAVDSALRRQGVARRLVTALIDVGRTKGYSLLVATCTGLYSTQLMASLGMDCVHSELYCDYKDDDGNVVFKPQAPHTKASVMALKL</sequence>
<dbReference type="SUPFAM" id="SSF55729">
    <property type="entry name" value="Acyl-CoA N-acyltransferases (Nat)"/>
    <property type="match status" value="1"/>
</dbReference>
<comment type="catalytic activity">
    <reaction evidence="10">
        <text>serotonin + (9Z)-octadecenoyl-CoA = N-(9Z-octadecenoyl)-serotonin + CoA + H(+)</text>
        <dbReference type="Rhea" id="RHEA:51392"/>
        <dbReference type="ChEBI" id="CHEBI:15378"/>
        <dbReference type="ChEBI" id="CHEBI:57287"/>
        <dbReference type="ChEBI" id="CHEBI:57387"/>
        <dbReference type="ChEBI" id="CHEBI:134064"/>
        <dbReference type="ChEBI" id="CHEBI:350546"/>
    </reaction>
    <physiologicalReaction direction="left-to-right" evidence="10">
        <dbReference type="Rhea" id="RHEA:51393"/>
    </physiologicalReaction>
</comment>
<comment type="catalytic activity">
    <reaction evidence="12">
        <text>dopamine + hexadecanoyl-CoA = N-hexadecanoyl-dopamine + CoA + H(+)</text>
        <dbReference type="Rhea" id="RHEA:51376"/>
        <dbReference type="ChEBI" id="CHEBI:15378"/>
        <dbReference type="ChEBI" id="CHEBI:57287"/>
        <dbReference type="ChEBI" id="CHEBI:57379"/>
        <dbReference type="ChEBI" id="CHEBI:59905"/>
        <dbReference type="ChEBI" id="CHEBI:134058"/>
    </reaction>
    <physiologicalReaction direction="left-to-right" evidence="12">
        <dbReference type="Rhea" id="RHEA:51377"/>
    </physiologicalReaction>
</comment>
<dbReference type="InterPro" id="IPR000182">
    <property type="entry name" value="GNAT_dom"/>
</dbReference>
<dbReference type="KEGG" id="dvi:6628290"/>
<comment type="catalytic activity">
    <reaction evidence="13">
        <text>serotonin + acetyl-CoA = N-acetylserotonin + CoA + H(+)</text>
        <dbReference type="Rhea" id="RHEA:25217"/>
        <dbReference type="ChEBI" id="CHEBI:15378"/>
        <dbReference type="ChEBI" id="CHEBI:17697"/>
        <dbReference type="ChEBI" id="CHEBI:57287"/>
        <dbReference type="ChEBI" id="CHEBI:57288"/>
        <dbReference type="ChEBI" id="CHEBI:350546"/>
        <dbReference type="EC" id="2.3.1.87"/>
    </reaction>
    <physiologicalReaction direction="left-to-right" evidence="13">
        <dbReference type="Rhea" id="RHEA:25218"/>
    </physiologicalReaction>
</comment>
<evidence type="ECO:0000256" key="11">
    <source>
        <dbReference type="ARBA" id="ARBA00052178"/>
    </source>
</evidence>
<comment type="catalytic activity">
    <reaction evidence="11">
        <text>serotonin + hexadecanoyl-CoA = N-hexadecanoyl-serotonin + CoA + H(+)</text>
        <dbReference type="Rhea" id="RHEA:51384"/>
        <dbReference type="ChEBI" id="CHEBI:15378"/>
        <dbReference type="ChEBI" id="CHEBI:57287"/>
        <dbReference type="ChEBI" id="CHEBI:57379"/>
        <dbReference type="ChEBI" id="CHEBI:134059"/>
        <dbReference type="ChEBI" id="CHEBI:350546"/>
    </reaction>
    <physiologicalReaction direction="left-to-right" evidence="11">
        <dbReference type="Rhea" id="RHEA:51385"/>
    </physiologicalReaction>
</comment>
<evidence type="ECO:0000256" key="2">
    <source>
        <dbReference type="ARBA" id="ARBA00023315"/>
    </source>
</evidence>
<dbReference type="EC" id="2.3.1.87" evidence="5"/>
<dbReference type="STRING" id="7244.B4LR38"/>
<comment type="catalytic activity">
    <reaction evidence="6">
        <text>dopamine + (9Z)-octadecenoyl-CoA = N-(9Z-octadecanoyl)-dopamine + CoA + H(+)</text>
        <dbReference type="Rhea" id="RHEA:51380"/>
        <dbReference type="ChEBI" id="CHEBI:15378"/>
        <dbReference type="ChEBI" id="CHEBI:31883"/>
        <dbReference type="ChEBI" id="CHEBI:57287"/>
        <dbReference type="ChEBI" id="CHEBI:57387"/>
        <dbReference type="ChEBI" id="CHEBI:59905"/>
    </reaction>
    <physiologicalReaction direction="left-to-right" evidence="6">
        <dbReference type="Rhea" id="RHEA:51381"/>
    </physiologicalReaction>
</comment>
<evidence type="ECO:0000259" key="14">
    <source>
        <dbReference type="PROSITE" id="PS51186"/>
    </source>
</evidence>
<evidence type="ECO:0000256" key="9">
    <source>
        <dbReference type="ARBA" id="ARBA00051711"/>
    </source>
</evidence>
<dbReference type="HOGENOM" id="CLU_085834_2_0_1"/>
<dbReference type="eggNOG" id="ENOG502RN6X">
    <property type="taxonomic scope" value="Eukaryota"/>
</dbReference>
<evidence type="ECO:0000256" key="4">
    <source>
        <dbReference type="ARBA" id="ARBA00038182"/>
    </source>
</evidence>
<evidence type="ECO:0000256" key="8">
    <source>
        <dbReference type="ARBA" id="ARBA00051284"/>
    </source>
</evidence>
<evidence type="ECO:0000256" key="3">
    <source>
        <dbReference type="ARBA" id="ARBA00037926"/>
    </source>
</evidence>
<organism evidence="15 16">
    <name type="scientific">Drosophila virilis</name>
    <name type="common">Fruit fly</name>
    <dbReference type="NCBI Taxonomy" id="7244"/>
    <lineage>
        <taxon>Eukaryota</taxon>
        <taxon>Metazoa</taxon>
        <taxon>Ecdysozoa</taxon>
        <taxon>Arthropoda</taxon>
        <taxon>Hexapoda</taxon>
        <taxon>Insecta</taxon>
        <taxon>Pterygota</taxon>
        <taxon>Neoptera</taxon>
        <taxon>Endopterygota</taxon>
        <taxon>Diptera</taxon>
        <taxon>Brachycera</taxon>
        <taxon>Muscomorpha</taxon>
        <taxon>Ephydroidea</taxon>
        <taxon>Drosophilidae</taxon>
        <taxon>Drosophila</taxon>
    </lineage>
</organism>
<keyword evidence="1 15" id="KW-0808">Transferase</keyword>
<evidence type="ECO:0000256" key="12">
    <source>
        <dbReference type="ARBA" id="ARBA00052335"/>
    </source>
</evidence>
<evidence type="ECO:0000256" key="10">
    <source>
        <dbReference type="ARBA" id="ARBA00051823"/>
    </source>
</evidence>
<dbReference type="PANTHER" id="PTHR20905">
    <property type="entry name" value="N-ACETYLTRANSFERASE-RELATED"/>
    <property type="match status" value="1"/>
</dbReference>
<gene>
    <name evidence="15" type="primary">Dvir\GJ15323</name>
    <name evidence="15" type="ORF">Dvir_GJ15323</name>
</gene>
<reference evidence="15 16" key="1">
    <citation type="journal article" date="2007" name="Nature">
        <title>Evolution of genes and genomes on the Drosophila phylogeny.</title>
        <authorList>
            <consortium name="Drosophila 12 Genomes Consortium"/>
            <person name="Clark A.G."/>
            <person name="Eisen M.B."/>
            <person name="Smith D.R."/>
            <person name="Bergman C.M."/>
            <person name="Oliver B."/>
            <person name="Markow T.A."/>
            <person name="Kaufman T.C."/>
            <person name="Kellis M."/>
            <person name="Gelbart W."/>
            <person name="Iyer V.N."/>
            <person name="Pollard D.A."/>
            <person name="Sackton T.B."/>
            <person name="Larracuente A.M."/>
            <person name="Singh N.D."/>
            <person name="Abad J.P."/>
            <person name="Abt D.N."/>
            <person name="Adryan B."/>
            <person name="Aguade M."/>
            <person name="Akashi H."/>
            <person name="Anderson W.W."/>
            <person name="Aquadro C.F."/>
            <person name="Ardell D.H."/>
            <person name="Arguello R."/>
            <person name="Artieri C.G."/>
            <person name="Barbash D.A."/>
            <person name="Barker D."/>
            <person name="Barsanti P."/>
            <person name="Batterham P."/>
            <person name="Batzoglou S."/>
            <person name="Begun D."/>
            <person name="Bhutkar A."/>
            <person name="Blanco E."/>
            <person name="Bosak S.A."/>
            <person name="Bradley R.K."/>
            <person name="Brand A.D."/>
            <person name="Brent M.R."/>
            <person name="Brooks A.N."/>
            <person name="Brown R.H."/>
            <person name="Butlin R.K."/>
            <person name="Caggese C."/>
            <person name="Calvi B.R."/>
            <person name="Bernardo de Carvalho A."/>
            <person name="Caspi A."/>
            <person name="Castrezana S."/>
            <person name="Celniker S.E."/>
            <person name="Chang J.L."/>
            <person name="Chapple C."/>
            <person name="Chatterji S."/>
            <person name="Chinwalla A."/>
            <person name="Civetta A."/>
            <person name="Clifton S.W."/>
            <person name="Comeron J.M."/>
            <person name="Costello J.C."/>
            <person name="Coyne J.A."/>
            <person name="Daub J."/>
            <person name="David R.G."/>
            <person name="Delcher A.L."/>
            <person name="Delehaunty K."/>
            <person name="Do C.B."/>
            <person name="Ebling H."/>
            <person name="Edwards K."/>
            <person name="Eickbush T."/>
            <person name="Evans J.D."/>
            <person name="Filipski A."/>
            <person name="Findeiss S."/>
            <person name="Freyhult E."/>
            <person name="Fulton L."/>
            <person name="Fulton R."/>
            <person name="Garcia A.C."/>
            <person name="Gardiner A."/>
            <person name="Garfield D.A."/>
            <person name="Garvin B.E."/>
            <person name="Gibson G."/>
            <person name="Gilbert D."/>
            <person name="Gnerre S."/>
            <person name="Godfrey J."/>
            <person name="Good R."/>
            <person name="Gotea V."/>
            <person name="Gravely B."/>
            <person name="Greenberg A.J."/>
            <person name="Griffiths-Jones S."/>
            <person name="Gross S."/>
            <person name="Guigo R."/>
            <person name="Gustafson E.A."/>
            <person name="Haerty W."/>
            <person name="Hahn M.W."/>
            <person name="Halligan D.L."/>
            <person name="Halpern A.L."/>
            <person name="Halter G.M."/>
            <person name="Han M.V."/>
            <person name="Heger A."/>
            <person name="Hillier L."/>
            <person name="Hinrichs A.S."/>
            <person name="Holmes I."/>
            <person name="Hoskins R.A."/>
            <person name="Hubisz M.J."/>
            <person name="Hultmark D."/>
            <person name="Huntley M.A."/>
            <person name="Jaffe D.B."/>
            <person name="Jagadeeshan S."/>
            <person name="Jeck W.R."/>
            <person name="Johnson J."/>
            <person name="Jones C.D."/>
            <person name="Jordan W.C."/>
            <person name="Karpen G.H."/>
            <person name="Kataoka E."/>
            <person name="Keightley P.D."/>
            <person name="Kheradpour P."/>
            <person name="Kirkness E.F."/>
            <person name="Koerich L.B."/>
            <person name="Kristiansen K."/>
            <person name="Kudrna D."/>
            <person name="Kulathinal R.J."/>
            <person name="Kumar S."/>
            <person name="Kwok R."/>
            <person name="Lander E."/>
            <person name="Langley C.H."/>
            <person name="Lapoint R."/>
            <person name="Lazzaro B.P."/>
            <person name="Lee S.J."/>
            <person name="Levesque L."/>
            <person name="Li R."/>
            <person name="Lin C.F."/>
            <person name="Lin M.F."/>
            <person name="Lindblad-Toh K."/>
            <person name="Llopart A."/>
            <person name="Long M."/>
            <person name="Low L."/>
            <person name="Lozovsky E."/>
            <person name="Lu J."/>
            <person name="Luo M."/>
            <person name="Machado C.A."/>
            <person name="Makalowski W."/>
            <person name="Marzo M."/>
            <person name="Matsuda M."/>
            <person name="Matzkin L."/>
            <person name="McAllister B."/>
            <person name="McBride C.S."/>
            <person name="McKernan B."/>
            <person name="McKernan K."/>
            <person name="Mendez-Lago M."/>
            <person name="Minx P."/>
            <person name="Mollenhauer M.U."/>
            <person name="Montooth K."/>
            <person name="Mount S.M."/>
            <person name="Mu X."/>
            <person name="Myers E."/>
            <person name="Negre B."/>
            <person name="Newfeld S."/>
            <person name="Nielsen R."/>
            <person name="Noor M.A."/>
            <person name="O'Grady P."/>
            <person name="Pachter L."/>
            <person name="Papaceit M."/>
            <person name="Parisi M.J."/>
            <person name="Parisi M."/>
            <person name="Parts L."/>
            <person name="Pedersen J.S."/>
            <person name="Pesole G."/>
            <person name="Phillippy A.M."/>
            <person name="Ponting C.P."/>
            <person name="Pop M."/>
            <person name="Porcelli D."/>
            <person name="Powell J.R."/>
            <person name="Prohaska S."/>
            <person name="Pruitt K."/>
            <person name="Puig M."/>
            <person name="Quesneville H."/>
            <person name="Ram K.R."/>
            <person name="Rand D."/>
            <person name="Rasmussen M.D."/>
            <person name="Reed L.K."/>
            <person name="Reenan R."/>
            <person name="Reily A."/>
            <person name="Remington K.A."/>
            <person name="Rieger T.T."/>
            <person name="Ritchie M.G."/>
            <person name="Robin C."/>
            <person name="Rogers Y.H."/>
            <person name="Rohde C."/>
            <person name="Rozas J."/>
            <person name="Rubenfield M.J."/>
            <person name="Ruiz A."/>
            <person name="Russo S."/>
            <person name="Salzberg S.L."/>
            <person name="Sanchez-Gracia A."/>
            <person name="Saranga D.J."/>
            <person name="Sato H."/>
            <person name="Schaeffer S.W."/>
            <person name="Schatz M.C."/>
            <person name="Schlenke T."/>
            <person name="Schwartz R."/>
            <person name="Segarra C."/>
            <person name="Singh R.S."/>
            <person name="Sirot L."/>
            <person name="Sirota M."/>
            <person name="Sisneros N.B."/>
            <person name="Smith C.D."/>
            <person name="Smith T.F."/>
            <person name="Spieth J."/>
            <person name="Stage D.E."/>
            <person name="Stark A."/>
            <person name="Stephan W."/>
            <person name="Strausberg R.L."/>
            <person name="Strempel S."/>
            <person name="Sturgill D."/>
            <person name="Sutton G."/>
            <person name="Sutton G.G."/>
            <person name="Tao W."/>
            <person name="Teichmann S."/>
            <person name="Tobari Y.N."/>
            <person name="Tomimura Y."/>
            <person name="Tsolas J.M."/>
            <person name="Valente V.L."/>
            <person name="Venter E."/>
            <person name="Venter J.C."/>
            <person name="Vicario S."/>
            <person name="Vieira F.G."/>
            <person name="Vilella A.J."/>
            <person name="Villasante A."/>
            <person name="Walenz B."/>
            <person name="Wang J."/>
            <person name="Wasserman M."/>
            <person name="Watts T."/>
            <person name="Wilson D."/>
            <person name="Wilson R.K."/>
            <person name="Wing R.A."/>
            <person name="Wolfner M.F."/>
            <person name="Wong A."/>
            <person name="Wong G.K."/>
            <person name="Wu C.I."/>
            <person name="Wu G."/>
            <person name="Yamamoto D."/>
            <person name="Yang H.P."/>
            <person name="Yang S.P."/>
            <person name="Yorke J.A."/>
            <person name="Yoshida K."/>
            <person name="Zdobnov E."/>
            <person name="Zhang P."/>
            <person name="Zhang Y."/>
            <person name="Zimin A.V."/>
            <person name="Baldwin J."/>
            <person name="Abdouelleil A."/>
            <person name="Abdulkadir J."/>
            <person name="Abebe A."/>
            <person name="Abera B."/>
            <person name="Abreu J."/>
            <person name="Acer S.C."/>
            <person name="Aftuck L."/>
            <person name="Alexander A."/>
            <person name="An P."/>
            <person name="Anderson E."/>
            <person name="Anderson S."/>
            <person name="Arachi H."/>
            <person name="Azer M."/>
            <person name="Bachantsang P."/>
            <person name="Barry A."/>
            <person name="Bayul T."/>
            <person name="Berlin A."/>
            <person name="Bessette D."/>
            <person name="Bloom T."/>
            <person name="Blye J."/>
            <person name="Boguslavskiy L."/>
            <person name="Bonnet C."/>
            <person name="Boukhgalter B."/>
            <person name="Bourzgui I."/>
            <person name="Brown A."/>
            <person name="Cahill P."/>
            <person name="Channer S."/>
            <person name="Cheshatsang Y."/>
            <person name="Chuda L."/>
            <person name="Citroen M."/>
            <person name="Collymore A."/>
            <person name="Cooke P."/>
            <person name="Costello M."/>
            <person name="D'Aco K."/>
            <person name="Daza R."/>
            <person name="De Haan G."/>
            <person name="DeGray S."/>
            <person name="DeMaso C."/>
            <person name="Dhargay N."/>
            <person name="Dooley K."/>
            <person name="Dooley E."/>
            <person name="Doricent M."/>
            <person name="Dorje P."/>
            <person name="Dorjee K."/>
            <person name="Dupes A."/>
            <person name="Elong R."/>
            <person name="Falk J."/>
            <person name="Farina A."/>
            <person name="Faro S."/>
            <person name="Ferguson D."/>
            <person name="Fisher S."/>
            <person name="Foley C.D."/>
            <person name="Franke A."/>
            <person name="Friedrich D."/>
            <person name="Gadbois L."/>
            <person name="Gearin G."/>
            <person name="Gearin C.R."/>
            <person name="Giannoukos G."/>
            <person name="Goode T."/>
            <person name="Graham J."/>
            <person name="Grandbois E."/>
            <person name="Grewal S."/>
            <person name="Gyaltsen K."/>
            <person name="Hafez N."/>
            <person name="Hagos B."/>
            <person name="Hall J."/>
            <person name="Henson C."/>
            <person name="Hollinger A."/>
            <person name="Honan T."/>
            <person name="Huard M.D."/>
            <person name="Hughes L."/>
            <person name="Hurhula B."/>
            <person name="Husby M.E."/>
            <person name="Kamat A."/>
            <person name="Kanga B."/>
            <person name="Kashin S."/>
            <person name="Khazanovich D."/>
            <person name="Kisner P."/>
            <person name="Lance K."/>
            <person name="Lara M."/>
            <person name="Lee W."/>
            <person name="Lennon N."/>
            <person name="Letendre F."/>
            <person name="LeVine R."/>
            <person name="Lipovsky A."/>
            <person name="Liu X."/>
            <person name="Liu J."/>
            <person name="Liu S."/>
            <person name="Lokyitsang T."/>
            <person name="Lokyitsang Y."/>
            <person name="Lubonja R."/>
            <person name="Lui A."/>
            <person name="MacDonald P."/>
            <person name="Magnisalis V."/>
            <person name="Maru K."/>
            <person name="Matthews C."/>
            <person name="McCusker W."/>
            <person name="McDonough S."/>
            <person name="Mehta T."/>
            <person name="Meldrim J."/>
            <person name="Meneus L."/>
            <person name="Mihai O."/>
            <person name="Mihalev A."/>
            <person name="Mihova T."/>
            <person name="Mittelman R."/>
            <person name="Mlenga V."/>
            <person name="Montmayeur A."/>
            <person name="Mulrain L."/>
            <person name="Navidi A."/>
            <person name="Naylor J."/>
            <person name="Negash T."/>
            <person name="Nguyen T."/>
            <person name="Nguyen N."/>
            <person name="Nicol R."/>
            <person name="Norbu C."/>
            <person name="Norbu N."/>
            <person name="Novod N."/>
            <person name="O'Neill B."/>
            <person name="Osman S."/>
            <person name="Markiewicz E."/>
            <person name="Oyono O.L."/>
            <person name="Patti C."/>
            <person name="Phunkhang P."/>
            <person name="Pierre F."/>
            <person name="Priest M."/>
            <person name="Raghuraman S."/>
            <person name="Rege F."/>
            <person name="Reyes R."/>
            <person name="Rise C."/>
            <person name="Rogov P."/>
            <person name="Ross K."/>
            <person name="Ryan E."/>
            <person name="Settipalli S."/>
            <person name="Shea T."/>
            <person name="Sherpa N."/>
            <person name="Shi L."/>
            <person name="Shih D."/>
            <person name="Sparrow T."/>
            <person name="Spaulding J."/>
            <person name="Stalker J."/>
            <person name="Stange-Thomann N."/>
            <person name="Stavropoulos S."/>
            <person name="Stone C."/>
            <person name="Strader C."/>
            <person name="Tesfaye S."/>
            <person name="Thomson T."/>
            <person name="Thoulutsang Y."/>
            <person name="Thoulutsang D."/>
            <person name="Topham K."/>
            <person name="Topping I."/>
            <person name="Tsamla T."/>
            <person name="Vassiliev H."/>
            <person name="Vo A."/>
            <person name="Wangchuk T."/>
            <person name="Wangdi T."/>
            <person name="Weiand M."/>
            <person name="Wilkinson J."/>
            <person name="Wilson A."/>
            <person name="Yadav S."/>
            <person name="Young G."/>
            <person name="Yu Q."/>
            <person name="Zembek L."/>
            <person name="Zhong D."/>
            <person name="Zimmer A."/>
            <person name="Zwirko Z."/>
            <person name="Jaffe D.B."/>
            <person name="Alvarez P."/>
            <person name="Brockman W."/>
            <person name="Butler J."/>
            <person name="Chin C."/>
            <person name="Gnerre S."/>
            <person name="Grabherr M."/>
            <person name="Kleber M."/>
            <person name="Mauceli E."/>
            <person name="MacCallum I."/>
        </authorList>
    </citation>
    <scope>NUCLEOTIDE SEQUENCE [LARGE SCALE GENOMIC DNA]</scope>
    <source>
        <strain evidence="16">Tucson 15010-1051.87</strain>
    </source>
</reference>
<dbReference type="InParanoid" id="B4LR38"/>
<dbReference type="Gene3D" id="3.40.630.30">
    <property type="match status" value="1"/>
</dbReference>
<evidence type="ECO:0000256" key="13">
    <source>
        <dbReference type="ARBA" id="ARBA00052491"/>
    </source>
</evidence>
<accession>B4LR38</accession>
<proteinExistence type="inferred from homology"/>